<dbReference type="InterPro" id="IPR012862">
    <property type="entry name" value="DUF1635"/>
</dbReference>
<dbReference type="AlphaFoldDB" id="A0ABD1AND0"/>
<gene>
    <name evidence="1" type="ORF">V5N11_029605</name>
</gene>
<keyword evidence="2" id="KW-1185">Reference proteome</keyword>
<dbReference type="PANTHER" id="PTHR33431:SF21">
    <property type="entry name" value="GB|AAD24366.1"/>
    <property type="match status" value="1"/>
</dbReference>
<dbReference type="EMBL" id="JBANAX010000463">
    <property type="protein sequence ID" value="KAL1207908.1"/>
    <property type="molecule type" value="Genomic_DNA"/>
</dbReference>
<proteinExistence type="predicted"/>
<reference evidence="1 2" key="1">
    <citation type="submission" date="2024-04" db="EMBL/GenBank/DDBJ databases">
        <title>Genome assembly C_amara_ONT_v2.</title>
        <authorList>
            <person name="Yant L."/>
            <person name="Moore C."/>
            <person name="Slenker M."/>
        </authorList>
    </citation>
    <scope>NUCLEOTIDE SEQUENCE [LARGE SCALE GENOMIC DNA]</scope>
    <source>
        <tissue evidence="1">Leaf</tissue>
    </source>
</reference>
<comment type="caution">
    <text evidence="1">The sequence shown here is derived from an EMBL/GenBank/DDBJ whole genome shotgun (WGS) entry which is preliminary data.</text>
</comment>
<protein>
    <submittedName>
        <fullName evidence="1">Uncharacterized protein</fullName>
    </submittedName>
</protein>
<sequence length="210" mass="24007">MHQETLRVFHLWKLAEQETEESREQLKHSLAKLAKLQEKLNTLLLYEEQQIPHYYTQGPEPIDETTYQQNYSYNNFSDDSPSPFSSASPLEFASNLTSPEIHDSDCYSLRSNQMGYVVENRRDFETVVLENIGGVLPEKGKFSQAVKNAGQLLESLFITGPVPKWRNPPFQRPVLSNNIGKWISGGLELGPENILNRSFSGKMPRFSLMP</sequence>
<dbReference type="PANTHER" id="PTHR33431">
    <property type="entry name" value="ENABLED-LIKE PROTEIN (DUF1635)"/>
    <property type="match status" value="1"/>
</dbReference>
<evidence type="ECO:0000313" key="2">
    <source>
        <dbReference type="Proteomes" id="UP001558713"/>
    </source>
</evidence>
<dbReference type="Proteomes" id="UP001558713">
    <property type="component" value="Unassembled WGS sequence"/>
</dbReference>
<name>A0ABD1AND0_CARAN</name>
<accession>A0ABD1AND0</accession>
<organism evidence="1 2">
    <name type="scientific">Cardamine amara subsp. amara</name>
    <dbReference type="NCBI Taxonomy" id="228776"/>
    <lineage>
        <taxon>Eukaryota</taxon>
        <taxon>Viridiplantae</taxon>
        <taxon>Streptophyta</taxon>
        <taxon>Embryophyta</taxon>
        <taxon>Tracheophyta</taxon>
        <taxon>Spermatophyta</taxon>
        <taxon>Magnoliopsida</taxon>
        <taxon>eudicotyledons</taxon>
        <taxon>Gunneridae</taxon>
        <taxon>Pentapetalae</taxon>
        <taxon>rosids</taxon>
        <taxon>malvids</taxon>
        <taxon>Brassicales</taxon>
        <taxon>Brassicaceae</taxon>
        <taxon>Cardamineae</taxon>
        <taxon>Cardamine</taxon>
    </lineage>
</organism>
<evidence type="ECO:0000313" key="1">
    <source>
        <dbReference type="EMBL" id="KAL1207908.1"/>
    </source>
</evidence>
<dbReference type="Pfam" id="PF07795">
    <property type="entry name" value="DUF1635"/>
    <property type="match status" value="1"/>
</dbReference>